<dbReference type="Gene3D" id="3.30.70.20">
    <property type="match status" value="2"/>
</dbReference>
<organism evidence="7 8">
    <name type="scientific">Desulfotruncus arcticus DSM 17038</name>
    <dbReference type="NCBI Taxonomy" id="1121424"/>
    <lineage>
        <taxon>Bacteria</taxon>
        <taxon>Bacillati</taxon>
        <taxon>Bacillota</taxon>
        <taxon>Clostridia</taxon>
        <taxon>Eubacteriales</taxon>
        <taxon>Desulfallaceae</taxon>
        <taxon>Desulfotruncus</taxon>
    </lineage>
</organism>
<evidence type="ECO:0000256" key="5">
    <source>
        <dbReference type="ARBA" id="ARBA00023014"/>
    </source>
</evidence>
<dbReference type="Pfam" id="PF13247">
    <property type="entry name" value="Fer4_11"/>
    <property type="match status" value="1"/>
</dbReference>
<dbReference type="STRING" id="341036.SAMN05660649_00328"/>
<evidence type="ECO:0000256" key="3">
    <source>
        <dbReference type="ARBA" id="ARBA00022737"/>
    </source>
</evidence>
<keyword evidence="3" id="KW-0677">Repeat</keyword>
<keyword evidence="2" id="KW-0479">Metal-binding</keyword>
<evidence type="ECO:0000256" key="2">
    <source>
        <dbReference type="ARBA" id="ARBA00022723"/>
    </source>
</evidence>
<name>A0A1I2N3K0_9FIRM</name>
<dbReference type="EMBL" id="FOOX01000001">
    <property type="protein sequence ID" value="SFF98213.1"/>
    <property type="molecule type" value="Genomic_DNA"/>
</dbReference>
<keyword evidence="5" id="KW-0411">Iron-sulfur</keyword>
<evidence type="ECO:0000256" key="4">
    <source>
        <dbReference type="ARBA" id="ARBA00023004"/>
    </source>
</evidence>
<dbReference type="RefSeq" id="WP_092468054.1">
    <property type="nucleotide sequence ID" value="NZ_FOOX01000001.1"/>
</dbReference>
<accession>A0A1I2N3K0</accession>
<dbReference type="GO" id="GO:0046872">
    <property type="term" value="F:metal ion binding"/>
    <property type="evidence" value="ECO:0007669"/>
    <property type="project" value="UniProtKB-KW"/>
</dbReference>
<keyword evidence="8" id="KW-1185">Reference proteome</keyword>
<dbReference type="Proteomes" id="UP000199337">
    <property type="component" value="Unassembled WGS sequence"/>
</dbReference>
<keyword evidence="1" id="KW-0004">4Fe-4S</keyword>
<proteinExistence type="predicted"/>
<gene>
    <name evidence="7" type="ORF">SAMN05660649_00328</name>
</gene>
<dbReference type="PROSITE" id="PS00198">
    <property type="entry name" value="4FE4S_FER_1"/>
    <property type="match status" value="1"/>
</dbReference>
<evidence type="ECO:0000259" key="6">
    <source>
        <dbReference type="PROSITE" id="PS51379"/>
    </source>
</evidence>
<protein>
    <submittedName>
        <fullName evidence="7">Carbon-monoxide dehydrogenase iron sulfur subunit</fullName>
    </submittedName>
</protein>
<dbReference type="PANTHER" id="PTHR42859">
    <property type="entry name" value="OXIDOREDUCTASE"/>
    <property type="match status" value="1"/>
</dbReference>
<dbReference type="OrthoDB" id="9810688at2"/>
<dbReference type="GO" id="GO:0051539">
    <property type="term" value="F:4 iron, 4 sulfur cluster binding"/>
    <property type="evidence" value="ECO:0007669"/>
    <property type="project" value="UniProtKB-KW"/>
</dbReference>
<reference evidence="8" key="1">
    <citation type="submission" date="2016-10" db="EMBL/GenBank/DDBJ databases">
        <authorList>
            <person name="Varghese N."/>
            <person name="Submissions S."/>
        </authorList>
    </citation>
    <scope>NUCLEOTIDE SEQUENCE [LARGE SCALE GENOMIC DNA]</scope>
    <source>
        <strain evidence="8">DSM 17038</strain>
    </source>
</reference>
<evidence type="ECO:0000313" key="7">
    <source>
        <dbReference type="EMBL" id="SFF98213.1"/>
    </source>
</evidence>
<dbReference type="InterPro" id="IPR017900">
    <property type="entry name" value="4Fe4S_Fe_S_CS"/>
</dbReference>
<dbReference type="AlphaFoldDB" id="A0A1I2N3K0"/>
<feature type="domain" description="4Fe-4S ferredoxin-type" evidence="6">
    <location>
        <begin position="84"/>
        <end position="113"/>
    </location>
</feature>
<dbReference type="InterPro" id="IPR017896">
    <property type="entry name" value="4Fe4S_Fe-S-bd"/>
</dbReference>
<dbReference type="PROSITE" id="PS51379">
    <property type="entry name" value="4FE4S_FER_2"/>
    <property type="match status" value="1"/>
</dbReference>
<dbReference type="SUPFAM" id="SSF54862">
    <property type="entry name" value="4Fe-4S ferredoxins"/>
    <property type="match status" value="1"/>
</dbReference>
<dbReference type="InterPro" id="IPR050294">
    <property type="entry name" value="RnfB_subfamily"/>
</dbReference>
<sequence length="145" mass="16039">MGKILAKPEVCMGCHLCEIWCAVAHSKSGHIIKAFNYEEVKPEPRIRVEEKLPLTFALQCRHCNEPDCVAACISGALTKNPESGAVEHDSEKCVGCYSCVLTCPYGNIFIDHAHKKVIKCDLCAGLEFMYCVSKCPNQALVYVED</sequence>
<dbReference type="CDD" id="cd10563">
    <property type="entry name" value="CooF_like"/>
    <property type="match status" value="1"/>
</dbReference>
<evidence type="ECO:0000256" key="1">
    <source>
        <dbReference type="ARBA" id="ARBA00022485"/>
    </source>
</evidence>
<keyword evidence="4" id="KW-0408">Iron</keyword>
<evidence type="ECO:0000313" key="8">
    <source>
        <dbReference type="Proteomes" id="UP000199337"/>
    </source>
</evidence>
<dbReference type="PANTHER" id="PTHR42859:SF17">
    <property type="entry name" value="ELECTRON TRANSPORT PROTEIN HYDN-RELATED"/>
    <property type="match status" value="1"/>
</dbReference>